<dbReference type="Pfam" id="PF04338">
    <property type="entry name" value="DUF481"/>
    <property type="match status" value="1"/>
</dbReference>
<evidence type="ECO:0000313" key="3">
    <source>
        <dbReference type="Proteomes" id="UP000319980"/>
    </source>
</evidence>
<protein>
    <submittedName>
        <fullName evidence="2">DUF481 domain-containing protein</fullName>
    </submittedName>
</protein>
<sequence>MRHRTPLLLLALACAPAAFAQEADEAPPADGWTGTGELGFALSRGNARSESLNARLAFGREDEQWKHAWHAAALRAKGEVSGDFDGDGVAEERYELNANRYELGASSGYKFDPRNSVIGSVRYENDDFSPYEYQATASVNYGRVFVDGERTTFSGEIGPGYRRARSLETGEVESGAILRGKLDFAHRLTANTELFNVLLVESGSDNTFAQNDLGIAVAMNEAFALKAGLQARHNTDVDAASGVKKTDTLTTLNLVYSFR</sequence>
<feature type="signal peptide" evidence="1">
    <location>
        <begin position="1"/>
        <end position="20"/>
    </location>
</feature>
<keyword evidence="3" id="KW-1185">Reference proteome</keyword>
<dbReference type="InterPro" id="IPR007433">
    <property type="entry name" value="DUF481"/>
</dbReference>
<proteinExistence type="predicted"/>
<reference evidence="2 3" key="1">
    <citation type="journal article" date="2008" name="Int. J. Syst. Evol. Microbiol.">
        <title>Luteimonas marina sp. nov., isolated from seawater.</title>
        <authorList>
            <person name="Baik K.S."/>
            <person name="Park S.C."/>
            <person name="Kim M.S."/>
            <person name="Kim E.M."/>
            <person name="Park C."/>
            <person name="Chun J."/>
            <person name="Seong C.N."/>
        </authorList>
    </citation>
    <scope>NUCLEOTIDE SEQUENCE [LARGE SCALE GENOMIC DNA]</scope>
    <source>
        <strain evidence="2 3">FR1330</strain>
    </source>
</reference>
<accession>A0A5C5UAT4</accession>
<dbReference type="OrthoDB" id="5292716at2"/>
<gene>
    <name evidence="2" type="ORF">FQY83_06365</name>
</gene>
<feature type="chain" id="PRO_5022677288" evidence="1">
    <location>
        <begin position="21"/>
        <end position="259"/>
    </location>
</feature>
<evidence type="ECO:0000256" key="1">
    <source>
        <dbReference type="SAM" id="SignalP"/>
    </source>
</evidence>
<dbReference type="RefSeq" id="WP_146386182.1">
    <property type="nucleotide sequence ID" value="NZ_VOHK01000002.1"/>
</dbReference>
<keyword evidence="1" id="KW-0732">Signal</keyword>
<dbReference type="Proteomes" id="UP000319980">
    <property type="component" value="Unassembled WGS sequence"/>
</dbReference>
<dbReference type="AlphaFoldDB" id="A0A5C5UAT4"/>
<comment type="caution">
    <text evidence="2">The sequence shown here is derived from an EMBL/GenBank/DDBJ whole genome shotgun (WGS) entry which is preliminary data.</text>
</comment>
<organism evidence="2 3">
    <name type="scientific">Luteimonas marina</name>
    <dbReference type="NCBI Taxonomy" id="488485"/>
    <lineage>
        <taxon>Bacteria</taxon>
        <taxon>Pseudomonadati</taxon>
        <taxon>Pseudomonadota</taxon>
        <taxon>Gammaproteobacteria</taxon>
        <taxon>Lysobacterales</taxon>
        <taxon>Lysobacteraceae</taxon>
        <taxon>Luteimonas</taxon>
    </lineage>
</organism>
<dbReference type="EMBL" id="VOHK01000002">
    <property type="protein sequence ID" value="TWT22635.1"/>
    <property type="molecule type" value="Genomic_DNA"/>
</dbReference>
<evidence type="ECO:0000313" key="2">
    <source>
        <dbReference type="EMBL" id="TWT22635.1"/>
    </source>
</evidence>
<name>A0A5C5UAT4_9GAMM</name>